<feature type="region of interest" description="Disordered" evidence="3">
    <location>
        <begin position="1"/>
        <end position="33"/>
    </location>
</feature>
<dbReference type="InterPro" id="IPR033949">
    <property type="entry name" value="CobQ_GATase1"/>
</dbReference>
<dbReference type="SUPFAM" id="SSF52317">
    <property type="entry name" value="Class I glutamine amidotransferase-like"/>
    <property type="match status" value="1"/>
</dbReference>
<gene>
    <name evidence="2" type="primary">gatD</name>
    <name evidence="5" type="ORF">QPX45_02795</name>
</gene>
<comment type="caution">
    <text evidence="5">The sequence shown here is derived from an EMBL/GenBank/DDBJ whole genome shotgun (WGS) entry which is preliminary data.</text>
</comment>
<comment type="pathway">
    <text evidence="2">Cell wall biogenesis; peptidoglycan biosynthesis.</text>
</comment>
<dbReference type="PANTHER" id="PTHR21343:SF9">
    <property type="entry name" value="LIPID II ISOGLUTAMINYL SYNTHASE (GLUTAMINE-HYDROLYZING) SUBUNIT GATD"/>
    <property type="match status" value="1"/>
</dbReference>
<evidence type="ECO:0000313" key="5">
    <source>
        <dbReference type="EMBL" id="MDK4300185.1"/>
    </source>
</evidence>
<comment type="catalytic activity">
    <reaction evidence="2">
        <text>L-glutamine + H2O = L-glutamate + NH4(+)</text>
        <dbReference type="Rhea" id="RHEA:15889"/>
        <dbReference type="ChEBI" id="CHEBI:15377"/>
        <dbReference type="ChEBI" id="CHEBI:28938"/>
        <dbReference type="ChEBI" id="CHEBI:29985"/>
        <dbReference type="ChEBI" id="CHEBI:58359"/>
        <dbReference type="EC" id="3.5.1.2"/>
    </reaction>
</comment>
<dbReference type="CDD" id="cd01750">
    <property type="entry name" value="GATase1_CobQ"/>
    <property type="match status" value="1"/>
</dbReference>
<dbReference type="PANTHER" id="PTHR21343">
    <property type="entry name" value="DETHIOBIOTIN SYNTHETASE"/>
    <property type="match status" value="1"/>
</dbReference>
<keyword evidence="2" id="KW-0378">Hydrolase</keyword>
<feature type="binding site" evidence="2">
    <location>
        <position position="161"/>
    </location>
    <ligand>
        <name>substrate</name>
    </ligand>
</feature>
<reference evidence="5 6" key="1">
    <citation type="submission" date="2023-05" db="EMBL/GenBank/DDBJ databases">
        <title>Metabolic capabilities are highly conserved among human nasal-associated Corynebacterium species in pangenomic analyses.</title>
        <authorList>
            <person name="Tran T.H."/>
            <person name="Roberts A.Q."/>
            <person name="Escapa I.F."/>
            <person name="Gao W."/>
            <person name="Conlan S."/>
            <person name="Kong H."/>
            <person name="Segre J.A."/>
            <person name="Kelly M.S."/>
            <person name="Lemon K.P."/>
        </authorList>
    </citation>
    <scope>NUCLEOTIDE SEQUENCE [LARGE SCALE GENOMIC DNA]</scope>
    <source>
        <strain evidence="5 6">KPL2811</strain>
    </source>
</reference>
<accession>A0ABT7G0D6</accession>
<keyword evidence="2" id="KW-0573">Peptidoglycan synthesis</keyword>
<dbReference type="HAMAP" id="MF_02213">
    <property type="entry name" value="Lipid_II_synth_GatD"/>
    <property type="match status" value="1"/>
</dbReference>
<dbReference type="RefSeq" id="WP_126844346.1">
    <property type="nucleotide sequence ID" value="NZ_CABIYR010000006.1"/>
</dbReference>
<comment type="catalytic activity">
    <reaction evidence="2">
        <text>beta-D-GlcNAc-(1-&gt;4)-Mur2Ac(oyl-L-Ala-gamma-D-Glu-L-Lys-D-Ala-D-Ala)-di-trans,octa-cis-undecaprenyl diphosphate + L-glutamine + ATP + H2O = beta-D-GlcNAc-(1-&gt;4)-Mur2Ac(oyl-L-Ala-D-isoglutaminyl-L-Lys-D-Ala-D-Ala)-di-trans,octa-cis-undecaprenyl diphosphate + L-glutamate + ADP + phosphate + H(+)</text>
        <dbReference type="Rhea" id="RHEA:57928"/>
        <dbReference type="ChEBI" id="CHEBI:15377"/>
        <dbReference type="ChEBI" id="CHEBI:15378"/>
        <dbReference type="ChEBI" id="CHEBI:29985"/>
        <dbReference type="ChEBI" id="CHEBI:30616"/>
        <dbReference type="ChEBI" id="CHEBI:43474"/>
        <dbReference type="ChEBI" id="CHEBI:58359"/>
        <dbReference type="ChEBI" id="CHEBI:60033"/>
        <dbReference type="ChEBI" id="CHEBI:62233"/>
        <dbReference type="ChEBI" id="CHEBI:456216"/>
        <dbReference type="EC" id="6.3.5.13"/>
    </reaction>
</comment>
<dbReference type="EMBL" id="JASNVK010000003">
    <property type="protein sequence ID" value="MDK4300185.1"/>
    <property type="molecule type" value="Genomic_DNA"/>
</dbReference>
<name>A0ABT7G0D6_9CORY</name>
<protein>
    <recommendedName>
        <fullName evidence="2">Lipid II isoglutaminyl synthase (glutamine-hydrolyzing) subunit GatD</fullName>
        <ecNumber evidence="2">6.3.5.13</ecNumber>
    </recommendedName>
    <alternativeName>
        <fullName evidence="2">Lipid II isoglutaminyl synthase glutaminase subunit</fullName>
        <ecNumber evidence="2">3.5.1.2</ecNumber>
    </alternativeName>
</protein>
<dbReference type="EC" id="3.5.1.2" evidence="2"/>
<evidence type="ECO:0000256" key="2">
    <source>
        <dbReference type="HAMAP-Rule" id="MF_02213"/>
    </source>
</evidence>
<evidence type="ECO:0000313" key="6">
    <source>
        <dbReference type="Proteomes" id="UP001243856"/>
    </source>
</evidence>
<keyword evidence="2" id="KW-0436">Ligase</keyword>
<comment type="subunit">
    <text evidence="2">Forms a heterodimer with MurT.</text>
</comment>
<feature type="active site" description="Nucleophile" evidence="2">
    <location>
        <position position="128"/>
    </location>
</feature>
<keyword evidence="2" id="KW-0133">Cell shape</keyword>
<keyword evidence="2" id="KW-0961">Cell wall biogenesis/degradation</keyword>
<feature type="domain" description="CobB/CobQ-like glutamine amidotransferase" evidence="4">
    <location>
        <begin position="42"/>
        <end position="252"/>
    </location>
</feature>
<organism evidence="5 6">
    <name type="scientific">Corynebacterium propinquum</name>
    <dbReference type="NCBI Taxonomy" id="43769"/>
    <lineage>
        <taxon>Bacteria</taxon>
        <taxon>Bacillati</taxon>
        <taxon>Actinomycetota</taxon>
        <taxon>Actinomycetes</taxon>
        <taxon>Mycobacteriales</taxon>
        <taxon>Corynebacteriaceae</taxon>
        <taxon>Corynebacterium</taxon>
    </lineage>
</organism>
<evidence type="ECO:0000259" key="4">
    <source>
        <dbReference type="Pfam" id="PF07685"/>
    </source>
</evidence>
<comment type="function">
    <text evidence="2">The lipid II isoglutaminyl synthase complex catalyzes the formation of alpha-D-isoglutamine in the cell wall lipid II stem peptide. The GatD subunit catalyzes the hydrolysis of glutamine to glutamate and ammonia. The resulting ammonia molecule is channeled to the active site of MurT.</text>
</comment>
<keyword evidence="1 2" id="KW-0315">Glutamine amidotransferase</keyword>
<proteinExistence type="inferred from homology"/>
<dbReference type="EC" id="6.3.5.13" evidence="2"/>
<sequence length="288" mass="29492">MAHDKHDAAAGNAAADNAAANHNAAERTAEASESAKKAELNIGLVLPDVLGTYGDDGNALVLRQRARMRGISAQIHPIKLGEPVPSQLDAYTVGGGEDSAQILAVEHLLADGGLHKAARAGAPVFAICAGFQLVGETFRAAGREVEGLGLIDARTVTLQKRAIGEVASQPTQAGVTSSLTSPLTGFENHMGASVLGPDAHPLGAITTGIGNCDADAARAGAADDVAAQTRAEGAVQGSVIATYMHGPALARNPQLADLVLSMALGCTLDELEPLEIPAIEQLRTERLR</sequence>
<dbReference type="Pfam" id="PF07685">
    <property type="entry name" value="GATase_3"/>
    <property type="match status" value="1"/>
</dbReference>
<feature type="compositionally biased region" description="Basic and acidic residues" evidence="3">
    <location>
        <begin position="24"/>
        <end position="33"/>
    </location>
</feature>
<feature type="active site" evidence="2">
    <location>
        <position position="245"/>
    </location>
</feature>
<evidence type="ECO:0000256" key="3">
    <source>
        <dbReference type="SAM" id="MobiDB-lite"/>
    </source>
</evidence>
<dbReference type="InterPro" id="IPR029062">
    <property type="entry name" value="Class_I_gatase-like"/>
</dbReference>
<keyword evidence="6" id="KW-1185">Reference proteome</keyword>
<dbReference type="Proteomes" id="UP001243856">
    <property type="component" value="Unassembled WGS sequence"/>
</dbReference>
<dbReference type="InterPro" id="IPR011698">
    <property type="entry name" value="GATase_3"/>
</dbReference>
<dbReference type="InterPro" id="IPR043702">
    <property type="entry name" value="Lipid_II_synth_GatD"/>
</dbReference>
<evidence type="ECO:0000256" key="1">
    <source>
        <dbReference type="ARBA" id="ARBA00022962"/>
    </source>
</evidence>
<comment type="similarity">
    <text evidence="2">Belongs to the CobB/CobQ family. GatD subfamily.</text>
</comment>
<feature type="compositionally biased region" description="Low complexity" evidence="3">
    <location>
        <begin position="9"/>
        <end position="23"/>
    </location>
</feature>
<dbReference type="Gene3D" id="3.40.50.880">
    <property type="match status" value="1"/>
</dbReference>
<dbReference type="PROSITE" id="PS51274">
    <property type="entry name" value="GATASE_COBBQ"/>
    <property type="match status" value="1"/>
</dbReference>